<feature type="compositionally biased region" description="Polar residues" evidence="2">
    <location>
        <begin position="928"/>
        <end position="945"/>
    </location>
</feature>
<dbReference type="Gene3D" id="2.20.230.10">
    <property type="entry name" value="Resuscitation-promoting factor rpfb"/>
    <property type="match status" value="2"/>
</dbReference>
<dbReference type="Pfam" id="PF07501">
    <property type="entry name" value="G5"/>
    <property type="match status" value="1"/>
</dbReference>
<dbReference type="InterPro" id="IPR011098">
    <property type="entry name" value="G5_dom"/>
</dbReference>
<dbReference type="PROSITE" id="PS51109">
    <property type="entry name" value="G5"/>
    <property type="match status" value="2"/>
</dbReference>
<dbReference type="EMBL" id="RXWV01000056">
    <property type="protein sequence ID" value="RTX71833.1"/>
    <property type="molecule type" value="Genomic_DNA"/>
</dbReference>
<dbReference type="InterPro" id="IPR044055">
    <property type="entry name" value="RibLong"/>
</dbReference>
<feature type="compositionally biased region" description="Low complexity" evidence="2">
    <location>
        <begin position="946"/>
        <end position="1025"/>
    </location>
</feature>
<feature type="non-terminal residue" evidence="4">
    <location>
        <position position="1182"/>
    </location>
</feature>
<feature type="region of interest" description="Disordered" evidence="2">
    <location>
        <begin position="236"/>
        <end position="263"/>
    </location>
</feature>
<dbReference type="RefSeq" id="WP_185805821.1">
    <property type="nucleotide sequence ID" value="NZ_RXWV01000056.1"/>
</dbReference>
<evidence type="ECO:0000256" key="1">
    <source>
        <dbReference type="ARBA" id="ARBA00022729"/>
    </source>
</evidence>
<dbReference type="Proteomes" id="UP000274792">
    <property type="component" value="Unassembled WGS sequence"/>
</dbReference>
<accession>A0AAJ4VHB1</accession>
<sequence length="1182" mass="126709">MVSFGENNTVNVDQRGNGQIINMHDNSDFELGRGTQFLATSNGKINQGRPSPRDNTLVRFKAISRLIIKEDATFKLDAINHLRNANTGKVHSHNALFVMEGWRGAASEIILKNNATFDLRTDNTDFDHSEVLVLPNLSSNDTSLKIEGTAKYVNIQRTATTRHPNKNTAMIYGDGKAIITWKGDHRVMTWNTNHLSDKNKTYENLVNGDTSNPDHVWNNINNFTARLYNHELTVESLSDPKNPDASSRNTPLSNIDRNTSNHKNISSMNAGDITRFVLIGHDVELTSIEERNTVFTAIQDESKQKGEHNITQEGRDGLRTKYTTRLKNNEGNGYVTSSYIRDKNGNPITPIEKHVEVNTLEVTEEDIEFKTIYEADTIKLTTEPNETIQEGINGKKKVSTVYKLNEETGELIETVETAEDGTQTNPVVTEETLLEKQDKIIKVGAKEVTTEDIPPTVEYEDDPNLPSGIEEVADEGIPGKKTVTTIYNIDPETGNRTTVANTNEEISKEPTRKIVKRGIGTNADLNTPGYSDTPRETKPGKAVDVPQNDDTELPAGTKFSIPSDRVPAGWTATINPDNGNVTATPPADAASGTTADIPVEVTYPDGTKDTATAKVKVIDYDNKLYNPSYLEKTSRPGDPVEMPIVSDKPLPEGTKFIVNERDLKTIPRTWNYSLTEDGTIRVNPPGDMRTTTKKTLHVDIIYPDKTIDKTVAILTVMPFDNERYNPQKQEIDQHTAPELPKVVDVVYKGPKPAPGIATYKLKEGFEIPAGWGVSIDENGTTTVTPAAGSYIGETKVFPVVASFPDGTSKEFNVTIVIDKYTDYYTPKYNNPGITQPGKPVVVQRTSPDNLPNNTKYTTGPALPPGWVVTFDDNGAATITPPSDAAPGEYKVPVHITYPGVARDPNENPFDSDDVEITVSVEPKDTESDSTPDNNPGSGSDTNNNTGSDANPDSNNGSDSAADSNSANDSSSDSNNSGSNANSDSNNESGSNTDSSSDSNSNSGSDSATDSSSDLDANNSGSNTDSSSDKDSNSANDSSSDSNSNSGSDSATDSSSDSDPNNNSGSNTDSSSDSKSNSGSDMNSDSNNNSGSDANPDSNNGSDSAADSNSANDSSSDSEANGGSDSSSTSDANSNSDSDSNSNSGSDSATDSSSDSDPNNNSGSDANPDSNNGSDSAADSNSA</sequence>
<feature type="region of interest" description="Disordered" evidence="2">
    <location>
        <begin position="920"/>
        <end position="1182"/>
    </location>
</feature>
<organism evidence="4 5">
    <name type="scientific">Mammaliicoccus sciuri</name>
    <name type="common">Staphylococcus sciuri</name>
    <dbReference type="NCBI Taxonomy" id="1296"/>
    <lineage>
        <taxon>Bacteria</taxon>
        <taxon>Bacillati</taxon>
        <taxon>Bacillota</taxon>
        <taxon>Bacilli</taxon>
        <taxon>Bacillales</taxon>
        <taxon>Staphylococcaceae</taxon>
        <taxon>Mammaliicoccus</taxon>
    </lineage>
</organism>
<feature type="region of interest" description="Disordered" evidence="2">
    <location>
        <begin position="520"/>
        <end position="581"/>
    </location>
</feature>
<dbReference type="Pfam" id="PF18957">
    <property type="entry name" value="RibLong"/>
    <property type="match status" value="4"/>
</dbReference>
<dbReference type="SMART" id="SM01208">
    <property type="entry name" value="G5"/>
    <property type="match status" value="2"/>
</dbReference>
<feature type="compositionally biased region" description="Polar residues" evidence="2">
    <location>
        <begin position="572"/>
        <end position="581"/>
    </location>
</feature>
<protein>
    <recommendedName>
        <fullName evidence="3">G5 domain-containing protein</fullName>
    </recommendedName>
</protein>
<feature type="domain" description="G5" evidence="3">
    <location>
        <begin position="352"/>
        <end position="447"/>
    </location>
</feature>
<feature type="compositionally biased region" description="Polar residues" evidence="2">
    <location>
        <begin position="244"/>
        <end position="263"/>
    </location>
</feature>
<proteinExistence type="predicted"/>
<name>A0AAJ4VHB1_MAMSC</name>
<evidence type="ECO:0000256" key="2">
    <source>
        <dbReference type="SAM" id="MobiDB-lite"/>
    </source>
</evidence>
<dbReference type="NCBIfam" id="NF038186">
    <property type="entry name" value="YPDG_rpt"/>
    <property type="match status" value="3"/>
</dbReference>
<reference evidence="4 5" key="1">
    <citation type="submission" date="2018-10" db="EMBL/GenBank/DDBJ databases">
        <title>A collection Staphylococci species genome sequencing.</title>
        <authorList>
            <person name="Cole K."/>
        </authorList>
    </citation>
    <scope>NUCLEOTIDE SEQUENCE [LARGE SCALE GENOMIC DNA]</scope>
    <source>
        <strain evidence="5">NCTC 12218</strain>
    </source>
</reference>
<evidence type="ECO:0000259" key="3">
    <source>
        <dbReference type="PROSITE" id="PS51109"/>
    </source>
</evidence>
<keyword evidence="1" id="KW-0732">Signal</keyword>
<gene>
    <name evidence="4" type="ORF">CD117_08920</name>
</gene>
<evidence type="ECO:0000313" key="5">
    <source>
        <dbReference type="Proteomes" id="UP000274792"/>
    </source>
</evidence>
<evidence type="ECO:0000313" key="4">
    <source>
        <dbReference type="EMBL" id="RTX71833.1"/>
    </source>
</evidence>
<feature type="domain" description="G5" evidence="3">
    <location>
        <begin position="440"/>
        <end position="521"/>
    </location>
</feature>
<comment type="caution">
    <text evidence="4">The sequence shown here is derived from an EMBL/GenBank/DDBJ whole genome shotgun (WGS) entry which is preliminary data.</text>
</comment>
<dbReference type="AlphaFoldDB" id="A0AAJ4VHB1"/>
<feature type="compositionally biased region" description="Low complexity" evidence="2">
    <location>
        <begin position="1032"/>
        <end position="1182"/>
    </location>
</feature>